<dbReference type="InterPro" id="IPR023996">
    <property type="entry name" value="TonB-dep_OMP_SusC/RagA"/>
</dbReference>
<dbReference type="Gene3D" id="2.170.130.10">
    <property type="entry name" value="TonB-dependent receptor, plug domain"/>
    <property type="match status" value="1"/>
</dbReference>
<comment type="similarity">
    <text evidence="8 9">Belongs to the TonB-dependent receptor family.</text>
</comment>
<dbReference type="Proteomes" id="UP001215078">
    <property type="component" value="Unassembled WGS sequence"/>
</dbReference>
<feature type="chain" id="PRO_5043969655" evidence="10">
    <location>
        <begin position="19"/>
        <end position="1058"/>
    </location>
</feature>
<dbReference type="InterPro" id="IPR023997">
    <property type="entry name" value="TonB-dep_OMP_SusC/RagA_CS"/>
</dbReference>
<dbReference type="SUPFAM" id="SSF49464">
    <property type="entry name" value="Carboxypeptidase regulatory domain-like"/>
    <property type="match status" value="1"/>
</dbReference>
<dbReference type="NCBIfam" id="TIGR04056">
    <property type="entry name" value="OMP_RagA_SusC"/>
    <property type="match status" value="1"/>
</dbReference>
<feature type="domain" description="TonB-dependent receptor plug" evidence="12">
    <location>
        <begin position="120"/>
        <end position="225"/>
    </location>
</feature>
<sequence>MVGILLMFLYLWYPLVQAAPGQSGTSPKKITVKGVVLDDAKEPLIGVSVLVKGIEGGTITNVDGKFTIEAPANGVLIFSYIGMDTQEVDIKGRQDIIVTMRSGVVALSDVVVIGYGEASRRTITSSISKVKGDVLSDMSISSPVEGLKGRISGVRVVQTNNTPGGGFSIKVRGGSSITQSNEPLVLVDGVERSMNDITPEDISSIDVLKDAASTAIYGARGSNGVILISTKKGQFNSAPRITFEASVAYQEPETLRDFLNAEEYINVLRPAIAISPSPQWNQSSGYSVSSANTGSSIYSTRYYNEGDVLPNGWKTMPDPLDPSKTLMFCDTDWQGLMFGSALWQNYHLNIDGGSNIIRYNASVGYTDDGGVGLATGYKRFNLKSNAEAKISDNLTANINVNFQRTSSEAYANQRDAISRGLSATPTQIVYMEDGTPAQGYNATSQTPIFYNYYNDDSDITKYLSLAGNLKWQILPQWSVNLSGSYYDTTNKQSTFMRSNYYSQAREATSTWTETNRLKTELYTRYNFSIQQKHNVDVMVGYAYQKRDYEKLYAYGTGGSSDKITTIDASAETLGSSTMSKDVEVGFFGRFNYNFKEKYLLTLTGRYDASSKFVKDNRWGFFPGMSAGWIISEEEFMKDMHWLDYLKARFSYGTTGNNGIGVNDALGKYTATYKYNGNAAVRGTILPNQNLTWETTTQMDLGLELGVLNNRVYLSFDFYNKKTKNLLYDMSLPNTTGYASIKTNLGSVRFWGYELELTTQNIDSKDFKWESKFVFSQNKNKVLELPNNGMAKNRTGTSDYPIYSNGNGTFFGGLAEGEPLYRFYGYKAIGIYQTDEEAAKAEYDQMARGFNYKDGTTVAGRKFAGDYIWADRNKDGVITKNQDLFCLGTTEPTVTGSIGNTFTYKSWSLSVYLDYALGHSIYDESFSRYFYATFSTNYALAKDVEKCWKQPGDVTRYAKFWANDSGTGQGNFNRVSNVFTYKGDYLCIRDIALSYRFPKKWMQKISIENLQLTLSGSNLYYFTAVKGISPEIGTASTYNSSYSNYPPVRRLSVAAKVTF</sequence>
<dbReference type="FunFam" id="2.60.40.1120:FF:000003">
    <property type="entry name" value="Outer membrane protein Omp121"/>
    <property type="match status" value="1"/>
</dbReference>
<evidence type="ECO:0000256" key="10">
    <source>
        <dbReference type="SAM" id="SignalP"/>
    </source>
</evidence>
<dbReference type="InterPro" id="IPR000531">
    <property type="entry name" value="Beta-barrel_TonB"/>
</dbReference>
<evidence type="ECO:0000256" key="9">
    <source>
        <dbReference type="RuleBase" id="RU003357"/>
    </source>
</evidence>
<dbReference type="Pfam" id="PF00593">
    <property type="entry name" value="TonB_dep_Rec_b-barrel"/>
    <property type="match status" value="1"/>
</dbReference>
<comment type="subcellular location">
    <subcellularLocation>
        <location evidence="1 8">Cell outer membrane</location>
        <topology evidence="1 8">Multi-pass membrane protein</topology>
    </subcellularLocation>
</comment>
<evidence type="ECO:0000313" key="14">
    <source>
        <dbReference type="Proteomes" id="UP001215078"/>
    </source>
</evidence>
<dbReference type="RefSeq" id="WP_272841517.1">
    <property type="nucleotide sequence ID" value="NZ_JAQQPO010000006.1"/>
</dbReference>
<dbReference type="InterPro" id="IPR012910">
    <property type="entry name" value="Plug_dom"/>
</dbReference>
<dbReference type="SUPFAM" id="SSF56935">
    <property type="entry name" value="Porins"/>
    <property type="match status" value="1"/>
</dbReference>
<dbReference type="InterPro" id="IPR008969">
    <property type="entry name" value="CarboxyPept-like_regulatory"/>
</dbReference>
<dbReference type="InterPro" id="IPR036942">
    <property type="entry name" value="Beta-barrel_TonB_sf"/>
</dbReference>
<dbReference type="InterPro" id="IPR037066">
    <property type="entry name" value="Plug_dom_sf"/>
</dbReference>
<evidence type="ECO:0000256" key="2">
    <source>
        <dbReference type="ARBA" id="ARBA00022448"/>
    </source>
</evidence>
<keyword evidence="2 8" id="KW-0813">Transport</keyword>
<evidence type="ECO:0000259" key="12">
    <source>
        <dbReference type="Pfam" id="PF07715"/>
    </source>
</evidence>
<keyword evidence="3 8" id="KW-1134">Transmembrane beta strand</keyword>
<comment type="caution">
    <text evidence="13">The sequence shown here is derived from an EMBL/GenBank/DDBJ whole genome shotgun (WGS) entry which is preliminary data.</text>
</comment>
<dbReference type="NCBIfam" id="TIGR04057">
    <property type="entry name" value="SusC_RagA_signa"/>
    <property type="match status" value="1"/>
</dbReference>
<keyword evidence="7 8" id="KW-0998">Cell outer membrane</keyword>
<keyword evidence="13" id="KW-0675">Receptor</keyword>
<dbReference type="GO" id="GO:0009279">
    <property type="term" value="C:cell outer membrane"/>
    <property type="evidence" value="ECO:0007669"/>
    <property type="project" value="UniProtKB-SubCell"/>
</dbReference>
<gene>
    <name evidence="13" type="ORF">PQ628_06430</name>
</gene>
<evidence type="ECO:0000256" key="4">
    <source>
        <dbReference type="ARBA" id="ARBA00022692"/>
    </source>
</evidence>
<keyword evidence="6 8" id="KW-0472">Membrane</keyword>
<proteinExistence type="inferred from homology"/>
<reference evidence="13" key="1">
    <citation type="submission" date="2022-10" db="EMBL/GenBank/DDBJ databases">
        <title>Human gut microbiome strain richness.</title>
        <authorList>
            <person name="Chen-Liaw A."/>
        </authorList>
    </citation>
    <scope>NUCLEOTIDE SEQUENCE</scope>
    <source>
        <strain evidence="13">RTP21484st1_H8_RTP21484_190118</strain>
    </source>
</reference>
<evidence type="ECO:0000256" key="3">
    <source>
        <dbReference type="ARBA" id="ARBA00022452"/>
    </source>
</evidence>
<dbReference type="EMBL" id="JAQQPO010000006">
    <property type="protein sequence ID" value="MDC7957840.1"/>
    <property type="molecule type" value="Genomic_DNA"/>
</dbReference>
<keyword evidence="4 8" id="KW-0812">Transmembrane</keyword>
<evidence type="ECO:0000256" key="1">
    <source>
        <dbReference type="ARBA" id="ARBA00004571"/>
    </source>
</evidence>
<organism evidence="13 14">
    <name type="scientific">Bacteroides ovatus</name>
    <dbReference type="NCBI Taxonomy" id="28116"/>
    <lineage>
        <taxon>Bacteria</taxon>
        <taxon>Pseudomonadati</taxon>
        <taxon>Bacteroidota</taxon>
        <taxon>Bacteroidia</taxon>
        <taxon>Bacteroidales</taxon>
        <taxon>Bacteroidaceae</taxon>
        <taxon>Bacteroides</taxon>
    </lineage>
</organism>
<keyword evidence="5 9" id="KW-0798">TonB box</keyword>
<evidence type="ECO:0000256" key="6">
    <source>
        <dbReference type="ARBA" id="ARBA00023136"/>
    </source>
</evidence>
<name>A0AAW6ID92_BACOV</name>
<protein>
    <submittedName>
        <fullName evidence="13">TonB-dependent receptor</fullName>
    </submittedName>
</protein>
<feature type="signal peptide" evidence="10">
    <location>
        <begin position="1"/>
        <end position="18"/>
    </location>
</feature>
<dbReference type="InterPro" id="IPR039426">
    <property type="entry name" value="TonB-dep_rcpt-like"/>
</dbReference>
<evidence type="ECO:0000256" key="5">
    <source>
        <dbReference type="ARBA" id="ARBA00023077"/>
    </source>
</evidence>
<dbReference type="AlphaFoldDB" id="A0AAW6ID92"/>
<evidence type="ECO:0000313" key="13">
    <source>
        <dbReference type="EMBL" id="MDC7957840.1"/>
    </source>
</evidence>
<accession>A0AAW6ID92</accession>
<evidence type="ECO:0000256" key="7">
    <source>
        <dbReference type="ARBA" id="ARBA00023237"/>
    </source>
</evidence>
<dbReference type="Pfam" id="PF13715">
    <property type="entry name" value="CarbopepD_reg_2"/>
    <property type="match status" value="1"/>
</dbReference>
<evidence type="ECO:0000259" key="11">
    <source>
        <dbReference type="Pfam" id="PF00593"/>
    </source>
</evidence>
<feature type="domain" description="TonB-dependent receptor-like beta-barrel" evidence="11">
    <location>
        <begin position="416"/>
        <end position="1018"/>
    </location>
</feature>
<evidence type="ECO:0000256" key="8">
    <source>
        <dbReference type="PROSITE-ProRule" id="PRU01360"/>
    </source>
</evidence>
<keyword evidence="10" id="KW-0732">Signal</keyword>
<dbReference type="PROSITE" id="PS52016">
    <property type="entry name" value="TONB_DEPENDENT_REC_3"/>
    <property type="match status" value="1"/>
</dbReference>
<dbReference type="Gene3D" id="2.40.170.20">
    <property type="entry name" value="TonB-dependent receptor, beta-barrel domain"/>
    <property type="match status" value="1"/>
</dbReference>
<dbReference type="Pfam" id="PF07715">
    <property type="entry name" value="Plug"/>
    <property type="match status" value="1"/>
</dbReference>